<keyword evidence="4 5" id="KW-0472">Membrane</keyword>
<evidence type="ECO:0000256" key="4">
    <source>
        <dbReference type="ARBA" id="ARBA00023136"/>
    </source>
</evidence>
<accession>A0AA39LTX0</accession>
<dbReference type="EMBL" id="JAUCMV010000003">
    <property type="protein sequence ID" value="KAK0409502.1"/>
    <property type="molecule type" value="Genomic_DNA"/>
</dbReference>
<dbReference type="PANTHER" id="PTHR21706">
    <property type="entry name" value="TRANSMEMBRANE PROTEIN 65"/>
    <property type="match status" value="1"/>
</dbReference>
<dbReference type="GO" id="GO:0016020">
    <property type="term" value="C:membrane"/>
    <property type="evidence" value="ECO:0007669"/>
    <property type="project" value="UniProtKB-SubCell"/>
</dbReference>
<proteinExistence type="predicted"/>
<evidence type="ECO:0000256" key="3">
    <source>
        <dbReference type="ARBA" id="ARBA00022989"/>
    </source>
</evidence>
<dbReference type="AlphaFoldDB" id="A0AA39LTX0"/>
<keyword evidence="2 5" id="KW-0812">Transmembrane</keyword>
<name>A0AA39LTX0_9BILA</name>
<organism evidence="6 7">
    <name type="scientific">Steinernema hermaphroditum</name>
    <dbReference type="NCBI Taxonomy" id="289476"/>
    <lineage>
        <taxon>Eukaryota</taxon>
        <taxon>Metazoa</taxon>
        <taxon>Ecdysozoa</taxon>
        <taxon>Nematoda</taxon>
        <taxon>Chromadorea</taxon>
        <taxon>Rhabditida</taxon>
        <taxon>Tylenchina</taxon>
        <taxon>Panagrolaimomorpha</taxon>
        <taxon>Strongyloidoidea</taxon>
        <taxon>Steinernematidae</taxon>
        <taxon>Steinernema</taxon>
    </lineage>
</organism>
<evidence type="ECO:0000256" key="5">
    <source>
        <dbReference type="SAM" id="Phobius"/>
    </source>
</evidence>
<evidence type="ECO:0000256" key="1">
    <source>
        <dbReference type="ARBA" id="ARBA00004141"/>
    </source>
</evidence>
<feature type="transmembrane region" description="Helical" evidence="5">
    <location>
        <begin position="205"/>
        <end position="226"/>
    </location>
</feature>
<dbReference type="InterPro" id="IPR019537">
    <property type="entry name" value="TMEM65"/>
</dbReference>
<dbReference type="Pfam" id="PF10507">
    <property type="entry name" value="TMEM65"/>
    <property type="match status" value="1"/>
</dbReference>
<reference evidence="6" key="1">
    <citation type="submission" date="2023-06" db="EMBL/GenBank/DDBJ databases">
        <title>Genomic analysis of the entomopathogenic nematode Steinernema hermaphroditum.</title>
        <authorList>
            <person name="Schwarz E.M."/>
            <person name="Heppert J.K."/>
            <person name="Baniya A."/>
            <person name="Schwartz H.T."/>
            <person name="Tan C.-H."/>
            <person name="Antoshechkin I."/>
            <person name="Sternberg P.W."/>
            <person name="Goodrich-Blair H."/>
            <person name="Dillman A.R."/>
        </authorList>
    </citation>
    <scope>NUCLEOTIDE SEQUENCE</scope>
    <source>
        <strain evidence="6">PS9179</strain>
        <tissue evidence="6">Whole animal</tissue>
    </source>
</reference>
<evidence type="ECO:0000256" key="2">
    <source>
        <dbReference type="ARBA" id="ARBA00022692"/>
    </source>
</evidence>
<dbReference type="PANTHER" id="PTHR21706:SF15">
    <property type="entry name" value="TRANSMEMBRANE PROTEIN 65"/>
    <property type="match status" value="1"/>
</dbReference>
<evidence type="ECO:0000313" key="6">
    <source>
        <dbReference type="EMBL" id="KAK0409502.1"/>
    </source>
</evidence>
<keyword evidence="7" id="KW-1185">Reference proteome</keyword>
<evidence type="ECO:0000313" key="7">
    <source>
        <dbReference type="Proteomes" id="UP001175271"/>
    </source>
</evidence>
<dbReference type="Proteomes" id="UP001175271">
    <property type="component" value="Unassembled WGS sequence"/>
</dbReference>
<evidence type="ECO:0008006" key="8">
    <source>
        <dbReference type="Google" id="ProtNLM"/>
    </source>
</evidence>
<sequence>MALWSRMLSESLIRTVRPCAAEFPRLVDHGHNHNLLPSSDLIKASINVEERRTMFSTPVSHFEIVDTASAKSFVENLMPGERNLLYAVLRKKRVEQYYEEERLSTAEVNHDDLVAIWWINYIPFMVYGCLDNVVMIVAGETFDKAVGFYMGISIMAAAAIGNIASNVMGIGMVHYVEIVVRHFGIKNPYLNVKQMNAWSVRMITYLSRIVGLVCGCVLGMMPLLFYDSPLRSKAHEAEAAENDNGNVELDSTRASDHLRTATKTASSEYEQFHAAWKEVTRNDDIQNIGMSMECDD</sequence>
<keyword evidence="3 5" id="KW-1133">Transmembrane helix</keyword>
<feature type="transmembrane region" description="Helical" evidence="5">
    <location>
        <begin position="115"/>
        <end position="138"/>
    </location>
</feature>
<protein>
    <recommendedName>
        <fullName evidence="8">Transmembrane protein 65</fullName>
    </recommendedName>
</protein>
<comment type="subcellular location">
    <subcellularLocation>
        <location evidence="1">Membrane</location>
        <topology evidence="1">Multi-pass membrane protein</topology>
    </subcellularLocation>
</comment>
<comment type="caution">
    <text evidence="6">The sequence shown here is derived from an EMBL/GenBank/DDBJ whole genome shotgun (WGS) entry which is preliminary data.</text>
</comment>
<gene>
    <name evidence="6" type="ORF">QR680_004582</name>
</gene>
<dbReference type="GO" id="GO:0005739">
    <property type="term" value="C:mitochondrion"/>
    <property type="evidence" value="ECO:0007669"/>
    <property type="project" value="TreeGrafter"/>
</dbReference>